<accession>X1HXR0</accession>
<keyword evidence="1" id="KW-1133">Transmembrane helix</keyword>
<dbReference type="EMBL" id="BARU01016118">
    <property type="protein sequence ID" value="GAH58599.1"/>
    <property type="molecule type" value="Genomic_DNA"/>
</dbReference>
<reference evidence="2" key="1">
    <citation type="journal article" date="2014" name="Front. Microbiol.">
        <title>High frequency of phylogenetically diverse reductive dehalogenase-homologous genes in deep subseafloor sedimentary metagenomes.</title>
        <authorList>
            <person name="Kawai M."/>
            <person name="Futagami T."/>
            <person name="Toyoda A."/>
            <person name="Takaki Y."/>
            <person name="Nishi S."/>
            <person name="Hori S."/>
            <person name="Arai W."/>
            <person name="Tsubouchi T."/>
            <person name="Morono Y."/>
            <person name="Uchiyama I."/>
            <person name="Ito T."/>
            <person name="Fujiyama A."/>
            <person name="Inagaki F."/>
            <person name="Takami H."/>
        </authorList>
    </citation>
    <scope>NUCLEOTIDE SEQUENCE</scope>
    <source>
        <strain evidence="2">Expedition CK06-06</strain>
    </source>
</reference>
<evidence type="ECO:0000256" key="1">
    <source>
        <dbReference type="SAM" id="Phobius"/>
    </source>
</evidence>
<comment type="caution">
    <text evidence="2">The sequence shown here is derived from an EMBL/GenBank/DDBJ whole genome shotgun (WGS) entry which is preliminary data.</text>
</comment>
<name>X1HXR0_9ZZZZ</name>
<keyword evidence="1" id="KW-0812">Transmembrane</keyword>
<organism evidence="2">
    <name type="scientific">marine sediment metagenome</name>
    <dbReference type="NCBI Taxonomy" id="412755"/>
    <lineage>
        <taxon>unclassified sequences</taxon>
        <taxon>metagenomes</taxon>
        <taxon>ecological metagenomes</taxon>
    </lineage>
</organism>
<feature type="non-terminal residue" evidence="2">
    <location>
        <position position="1"/>
    </location>
</feature>
<feature type="transmembrane region" description="Helical" evidence="1">
    <location>
        <begin position="23"/>
        <end position="42"/>
    </location>
</feature>
<proteinExistence type="predicted"/>
<protein>
    <submittedName>
        <fullName evidence="2">Uncharacterized protein</fullName>
    </submittedName>
</protein>
<evidence type="ECO:0000313" key="2">
    <source>
        <dbReference type="EMBL" id="GAH58599.1"/>
    </source>
</evidence>
<gene>
    <name evidence="2" type="ORF">S03H2_27148</name>
</gene>
<dbReference type="AlphaFoldDB" id="X1HXR0"/>
<sequence length="47" mass="4816">TYQYNIPADPASPPPTLLPIDPTILGLAGIGVSALALVFALVRRGNA</sequence>
<keyword evidence="1" id="KW-0472">Membrane</keyword>